<evidence type="ECO:0000313" key="2">
    <source>
        <dbReference type="EMBL" id="CAG6501909.1"/>
    </source>
</evidence>
<protein>
    <submittedName>
        <fullName evidence="2">(northern house mosquito) hypothetical protein</fullName>
    </submittedName>
</protein>
<feature type="region of interest" description="Disordered" evidence="1">
    <location>
        <begin position="54"/>
        <end position="80"/>
    </location>
</feature>
<dbReference type="AlphaFoldDB" id="A0A8D8CWS8"/>
<dbReference type="EMBL" id="HBUE01143479">
    <property type="protein sequence ID" value="CAG6501913.1"/>
    <property type="molecule type" value="Transcribed_RNA"/>
</dbReference>
<dbReference type="EMBL" id="HBUE01143474">
    <property type="protein sequence ID" value="CAG6501909.1"/>
    <property type="molecule type" value="Transcribed_RNA"/>
</dbReference>
<feature type="compositionally biased region" description="Basic residues" evidence="1">
    <location>
        <begin position="54"/>
        <end position="65"/>
    </location>
</feature>
<proteinExistence type="predicted"/>
<sequence length="129" mass="14743">MNQARGQFTHWMDFRAKTSAMCRIDTSISKQHGVHIQCVGSTHFGRNFYLQCPKKRQPPQSRKCRNPYLQSSPAAVPTLRTAGPGPFPCCHRRPRSRCCPRREPWRATLATAGDALRLGHFQFLYVFPA</sequence>
<dbReference type="EMBL" id="HBUE01143476">
    <property type="protein sequence ID" value="CAG6501911.1"/>
    <property type="molecule type" value="Transcribed_RNA"/>
</dbReference>
<accession>A0A8D8CWS8</accession>
<dbReference type="EMBL" id="HBUE01143475">
    <property type="protein sequence ID" value="CAG6501910.1"/>
    <property type="molecule type" value="Transcribed_RNA"/>
</dbReference>
<name>A0A8D8CWS8_CULPI</name>
<dbReference type="EMBL" id="HBUE01143478">
    <property type="protein sequence ID" value="CAG6501912.1"/>
    <property type="molecule type" value="Transcribed_RNA"/>
</dbReference>
<organism evidence="2">
    <name type="scientific">Culex pipiens</name>
    <name type="common">House mosquito</name>
    <dbReference type="NCBI Taxonomy" id="7175"/>
    <lineage>
        <taxon>Eukaryota</taxon>
        <taxon>Metazoa</taxon>
        <taxon>Ecdysozoa</taxon>
        <taxon>Arthropoda</taxon>
        <taxon>Hexapoda</taxon>
        <taxon>Insecta</taxon>
        <taxon>Pterygota</taxon>
        <taxon>Neoptera</taxon>
        <taxon>Endopterygota</taxon>
        <taxon>Diptera</taxon>
        <taxon>Nematocera</taxon>
        <taxon>Culicoidea</taxon>
        <taxon>Culicidae</taxon>
        <taxon>Culicinae</taxon>
        <taxon>Culicini</taxon>
        <taxon>Culex</taxon>
        <taxon>Culex</taxon>
    </lineage>
</organism>
<evidence type="ECO:0000256" key="1">
    <source>
        <dbReference type="SAM" id="MobiDB-lite"/>
    </source>
</evidence>
<reference evidence="2" key="1">
    <citation type="submission" date="2021-05" db="EMBL/GenBank/DDBJ databases">
        <authorList>
            <person name="Alioto T."/>
            <person name="Alioto T."/>
            <person name="Gomez Garrido J."/>
        </authorList>
    </citation>
    <scope>NUCLEOTIDE SEQUENCE</scope>
</reference>